<dbReference type="GeneID" id="73045669"/>
<feature type="domain" description="PKD" evidence="2">
    <location>
        <begin position="454"/>
        <end position="527"/>
    </location>
</feature>
<sequence length="527" mass="56681">MVSPTDVDDDRRRLLAGVGVAAFGDLGIGVRGDGGEGSGGSEQNGDGDSADGTDERSGVHPDWRTRGFDAGNTSYNHATTGPTERGRPTWHFWEFTTGPVVADGTVYVGGRGGWGDDRTSDGVYAVDPETGELEWEATFEDASFGRPTVSGGTVYAFGSEDVLYALDAATGEERWRYADAANVGTPVVADGTVFLGGRQRLVALDAETGAHRWEYDAADGIAYSPAVRRGRVFASEGTWRVSDHRLHAFDAATGERRWTYEYPDDCEFVRIAPTVGEETVFVGGGSHDIDDGLGRVVALDANTGDVAWSWVGEEPMNQTMALAHDTLYVPTKGAFTALDATTGEERWQFAVDSADRNPMARIDRFSPPAVVGDTVYVGGYDAAVYALDTRSGECRWRYALGEMSRASSQPAVVDGTVYVACDHLYALAETGDASVEANFVFENTGPGPEHEIRVGRRVTFWGRLTTGPIARYEWDFTGDGTADATGQFANYTYEESGKKTATLRAVGADGRTDTMTRAVRVRPTVDS</sequence>
<evidence type="ECO:0000313" key="3">
    <source>
        <dbReference type="EMBL" id="MFC4823284.1"/>
    </source>
</evidence>
<dbReference type="InterPro" id="IPR022409">
    <property type="entry name" value="PKD/Chitinase_dom"/>
</dbReference>
<dbReference type="SUPFAM" id="SSF50998">
    <property type="entry name" value="Quinoprotein alcohol dehydrogenase-like"/>
    <property type="match status" value="3"/>
</dbReference>
<feature type="compositionally biased region" description="Polar residues" evidence="1">
    <location>
        <begin position="71"/>
        <end position="82"/>
    </location>
</feature>
<dbReference type="PROSITE" id="PS50093">
    <property type="entry name" value="PKD"/>
    <property type="match status" value="1"/>
</dbReference>
<dbReference type="Gene3D" id="2.40.128.630">
    <property type="match status" value="1"/>
</dbReference>
<dbReference type="Pfam" id="PF13360">
    <property type="entry name" value="PQQ_2"/>
    <property type="match status" value="2"/>
</dbReference>
<name>A0ABD5PXU8_9EURY</name>
<dbReference type="SUPFAM" id="SSF49299">
    <property type="entry name" value="PKD domain"/>
    <property type="match status" value="1"/>
</dbReference>
<dbReference type="AlphaFoldDB" id="A0ABD5PXU8"/>
<dbReference type="Gene3D" id="2.130.10.10">
    <property type="entry name" value="YVTN repeat-like/Quinoprotein amine dehydrogenase"/>
    <property type="match status" value="1"/>
</dbReference>
<organism evidence="3 4">
    <name type="scientific">Halorussus aquaticus</name>
    <dbReference type="NCBI Taxonomy" id="2953748"/>
    <lineage>
        <taxon>Archaea</taxon>
        <taxon>Methanobacteriati</taxon>
        <taxon>Methanobacteriota</taxon>
        <taxon>Stenosarchaea group</taxon>
        <taxon>Halobacteria</taxon>
        <taxon>Halobacteriales</taxon>
        <taxon>Haladaptataceae</taxon>
        <taxon>Halorussus</taxon>
    </lineage>
</organism>
<dbReference type="InterPro" id="IPR013783">
    <property type="entry name" value="Ig-like_fold"/>
</dbReference>
<dbReference type="InterPro" id="IPR000601">
    <property type="entry name" value="PKD_dom"/>
</dbReference>
<dbReference type="RefSeq" id="WP_254267234.1">
    <property type="nucleotide sequence ID" value="NZ_CP100400.1"/>
</dbReference>
<reference evidence="3 4" key="1">
    <citation type="journal article" date="2019" name="Int. J. Syst. Evol. Microbiol.">
        <title>The Global Catalogue of Microorganisms (GCM) 10K type strain sequencing project: providing services to taxonomists for standard genome sequencing and annotation.</title>
        <authorList>
            <consortium name="The Broad Institute Genomics Platform"/>
            <consortium name="The Broad Institute Genome Sequencing Center for Infectious Disease"/>
            <person name="Wu L."/>
            <person name="Ma J."/>
        </authorList>
    </citation>
    <scope>NUCLEOTIDE SEQUENCE [LARGE SCALE GENOMIC DNA]</scope>
    <source>
        <strain evidence="3 4">XZYJ18</strain>
    </source>
</reference>
<feature type="compositionally biased region" description="Basic and acidic residues" evidence="1">
    <location>
        <begin position="53"/>
        <end position="67"/>
    </location>
</feature>
<dbReference type="CDD" id="cd00146">
    <property type="entry name" value="PKD"/>
    <property type="match status" value="1"/>
</dbReference>
<dbReference type="InterPro" id="IPR015943">
    <property type="entry name" value="WD40/YVTN_repeat-like_dom_sf"/>
</dbReference>
<dbReference type="PANTHER" id="PTHR34512:SF30">
    <property type="entry name" value="OUTER MEMBRANE PROTEIN ASSEMBLY FACTOR BAMB"/>
    <property type="match status" value="1"/>
</dbReference>
<dbReference type="InterPro" id="IPR002372">
    <property type="entry name" value="PQQ_rpt_dom"/>
</dbReference>
<dbReference type="Gene3D" id="2.40.10.480">
    <property type="match status" value="1"/>
</dbReference>
<dbReference type="SMART" id="SM00089">
    <property type="entry name" value="PKD"/>
    <property type="match status" value="1"/>
</dbReference>
<protein>
    <submittedName>
        <fullName evidence="3">PQQ-binding-like beta-propeller repeat protein</fullName>
    </submittedName>
</protein>
<feature type="region of interest" description="Disordered" evidence="1">
    <location>
        <begin position="25"/>
        <end position="85"/>
    </location>
</feature>
<evidence type="ECO:0000313" key="4">
    <source>
        <dbReference type="Proteomes" id="UP001595945"/>
    </source>
</evidence>
<dbReference type="Gene3D" id="2.60.40.10">
    <property type="entry name" value="Immunoglobulins"/>
    <property type="match status" value="1"/>
</dbReference>
<feature type="compositionally biased region" description="Gly residues" evidence="1">
    <location>
        <begin position="26"/>
        <end position="42"/>
    </location>
</feature>
<dbReference type="InterPro" id="IPR011047">
    <property type="entry name" value="Quinoprotein_ADH-like_sf"/>
</dbReference>
<gene>
    <name evidence="3" type="ORF">ACFO9K_03305</name>
</gene>
<proteinExistence type="predicted"/>
<dbReference type="SMART" id="SM00564">
    <property type="entry name" value="PQQ"/>
    <property type="match status" value="8"/>
</dbReference>
<evidence type="ECO:0000256" key="1">
    <source>
        <dbReference type="SAM" id="MobiDB-lite"/>
    </source>
</evidence>
<dbReference type="InterPro" id="IPR018391">
    <property type="entry name" value="PQQ_b-propeller_rpt"/>
</dbReference>
<dbReference type="InterPro" id="IPR035986">
    <property type="entry name" value="PKD_dom_sf"/>
</dbReference>
<dbReference type="PANTHER" id="PTHR34512">
    <property type="entry name" value="CELL SURFACE PROTEIN"/>
    <property type="match status" value="1"/>
</dbReference>
<dbReference type="Pfam" id="PF00801">
    <property type="entry name" value="PKD"/>
    <property type="match status" value="1"/>
</dbReference>
<dbReference type="EMBL" id="JBHSHT010000001">
    <property type="protein sequence ID" value="MFC4823284.1"/>
    <property type="molecule type" value="Genomic_DNA"/>
</dbReference>
<comment type="caution">
    <text evidence="3">The sequence shown here is derived from an EMBL/GenBank/DDBJ whole genome shotgun (WGS) entry which is preliminary data.</text>
</comment>
<accession>A0ABD5PXU8</accession>
<keyword evidence="4" id="KW-1185">Reference proteome</keyword>
<dbReference type="Proteomes" id="UP001595945">
    <property type="component" value="Unassembled WGS sequence"/>
</dbReference>
<evidence type="ECO:0000259" key="2">
    <source>
        <dbReference type="PROSITE" id="PS50093"/>
    </source>
</evidence>